<name>A0A401Q3D0_SCYTO</name>
<evidence type="ECO:0000313" key="2">
    <source>
        <dbReference type="Proteomes" id="UP000288216"/>
    </source>
</evidence>
<dbReference type="AlphaFoldDB" id="A0A401Q3D0"/>
<dbReference type="EMBL" id="BFAA01014767">
    <property type="protein sequence ID" value="GCB79823.1"/>
    <property type="molecule type" value="Genomic_DNA"/>
</dbReference>
<comment type="caution">
    <text evidence="1">The sequence shown here is derived from an EMBL/GenBank/DDBJ whole genome shotgun (WGS) entry which is preliminary data.</text>
</comment>
<protein>
    <submittedName>
        <fullName evidence="1">Uncharacterized protein</fullName>
    </submittedName>
</protein>
<proteinExistence type="predicted"/>
<evidence type="ECO:0000313" key="1">
    <source>
        <dbReference type="EMBL" id="GCB79823.1"/>
    </source>
</evidence>
<reference evidence="1 2" key="1">
    <citation type="journal article" date="2018" name="Nat. Ecol. Evol.">
        <title>Shark genomes provide insights into elasmobranch evolution and the origin of vertebrates.</title>
        <authorList>
            <person name="Hara Y"/>
            <person name="Yamaguchi K"/>
            <person name="Onimaru K"/>
            <person name="Kadota M"/>
            <person name="Koyanagi M"/>
            <person name="Keeley SD"/>
            <person name="Tatsumi K"/>
            <person name="Tanaka K"/>
            <person name="Motone F"/>
            <person name="Kageyama Y"/>
            <person name="Nozu R"/>
            <person name="Adachi N"/>
            <person name="Nishimura O"/>
            <person name="Nakagawa R"/>
            <person name="Tanegashima C"/>
            <person name="Kiyatake I"/>
            <person name="Matsumoto R"/>
            <person name="Murakumo K"/>
            <person name="Nishida K"/>
            <person name="Terakita A"/>
            <person name="Kuratani S"/>
            <person name="Sato K"/>
            <person name="Hyodo S Kuraku.S."/>
        </authorList>
    </citation>
    <scope>NUCLEOTIDE SEQUENCE [LARGE SCALE GENOMIC DNA]</scope>
</reference>
<organism evidence="1 2">
    <name type="scientific">Scyliorhinus torazame</name>
    <name type="common">Cloudy catshark</name>
    <name type="synonym">Catulus torazame</name>
    <dbReference type="NCBI Taxonomy" id="75743"/>
    <lineage>
        <taxon>Eukaryota</taxon>
        <taxon>Metazoa</taxon>
        <taxon>Chordata</taxon>
        <taxon>Craniata</taxon>
        <taxon>Vertebrata</taxon>
        <taxon>Chondrichthyes</taxon>
        <taxon>Elasmobranchii</taxon>
        <taxon>Galeomorphii</taxon>
        <taxon>Galeoidea</taxon>
        <taxon>Carcharhiniformes</taxon>
        <taxon>Scyliorhinidae</taxon>
        <taxon>Scyliorhinus</taxon>
    </lineage>
</organism>
<dbReference type="OrthoDB" id="6083221at2759"/>
<accession>A0A401Q3D0</accession>
<sequence>MNEPKHSIVIPFSSQCPDVYPFLLVGADVVKNDGIYTKKVFKFSGFGRYNFKVRVEGKDGATKKAIRTGARAFYITRIHGKWRDSNKPTTASSQLGRSCD</sequence>
<dbReference type="Proteomes" id="UP000288216">
    <property type="component" value="Unassembled WGS sequence"/>
</dbReference>
<gene>
    <name evidence="1" type="ORF">scyTo_0019617</name>
</gene>
<keyword evidence="2" id="KW-1185">Reference proteome</keyword>